<dbReference type="Proteomes" id="UP001500221">
    <property type="component" value="Unassembled WGS sequence"/>
</dbReference>
<dbReference type="EMBL" id="BAABKG010000002">
    <property type="protein sequence ID" value="GAA5147932.1"/>
    <property type="molecule type" value="Genomic_DNA"/>
</dbReference>
<keyword evidence="4" id="KW-1185">Reference proteome</keyword>
<feature type="signal peptide" evidence="2">
    <location>
        <begin position="1"/>
        <end position="28"/>
    </location>
</feature>
<evidence type="ECO:0000256" key="1">
    <source>
        <dbReference type="SAM" id="MobiDB-lite"/>
    </source>
</evidence>
<evidence type="ECO:0000313" key="3">
    <source>
        <dbReference type="EMBL" id="GAA5147932.1"/>
    </source>
</evidence>
<feature type="region of interest" description="Disordered" evidence="1">
    <location>
        <begin position="33"/>
        <end position="82"/>
    </location>
</feature>
<evidence type="ECO:0008006" key="5">
    <source>
        <dbReference type="Google" id="ProtNLM"/>
    </source>
</evidence>
<keyword evidence="2" id="KW-0732">Signal</keyword>
<accession>A0ABP9PM19</accession>
<protein>
    <recommendedName>
        <fullName evidence="5">Sensor domain-containing protein</fullName>
    </recommendedName>
</protein>
<evidence type="ECO:0000313" key="4">
    <source>
        <dbReference type="Proteomes" id="UP001500221"/>
    </source>
</evidence>
<comment type="caution">
    <text evidence="3">The sequence shown here is derived from an EMBL/GenBank/DDBJ whole genome shotgun (WGS) entry which is preliminary data.</text>
</comment>
<feature type="compositionally biased region" description="Low complexity" evidence="1">
    <location>
        <begin position="33"/>
        <end position="75"/>
    </location>
</feature>
<reference evidence="4" key="1">
    <citation type="journal article" date="2019" name="Int. J. Syst. Evol. Microbiol.">
        <title>The Global Catalogue of Microorganisms (GCM) 10K type strain sequencing project: providing services to taxonomists for standard genome sequencing and annotation.</title>
        <authorList>
            <consortium name="The Broad Institute Genomics Platform"/>
            <consortium name="The Broad Institute Genome Sequencing Center for Infectious Disease"/>
            <person name="Wu L."/>
            <person name="Ma J."/>
        </authorList>
    </citation>
    <scope>NUCLEOTIDE SEQUENCE [LARGE SCALE GENOMIC DNA]</scope>
    <source>
        <strain evidence="4">JCM 18459</strain>
    </source>
</reference>
<dbReference type="RefSeq" id="WP_345458029.1">
    <property type="nucleotide sequence ID" value="NZ_BAABKG010000002.1"/>
</dbReference>
<proteinExistence type="predicted"/>
<organism evidence="3 4">
    <name type="scientific">Nocardioides marinquilinus</name>
    <dbReference type="NCBI Taxonomy" id="1210400"/>
    <lineage>
        <taxon>Bacteria</taxon>
        <taxon>Bacillati</taxon>
        <taxon>Actinomycetota</taxon>
        <taxon>Actinomycetes</taxon>
        <taxon>Propionibacteriales</taxon>
        <taxon>Nocardioidaceae</taxon>
        <taxon>Nocardioides</taxon>
    </lineage>
</organism>
<gene>
    <name evidence="3" type="ORF">GCM10023340_21090</name>
</gene>
<feature type="chain" id="PRO_5045083550" description="Sensor domain-containing protein" evidence="2">
    <location>
        <begin position="29"/>
        <end position="274"/>
    </location>
</feature>
<dbReference type="PROSITE" id="PS51257">
    <property type="entry name" value="PROKAR_LIPOPROTEIN"/>
    <property type="match status" value="1"/>
</dbReference>
<evidence type="ECO:0000256" key="2">
    <source>
        <dbReference type="SAM" id="SignalP"/>
    </source>
</evidence>
<sequence>MPTDHARARLRRAAATAAVLPLVLLAAACGTEAGADAGPDAGPDAGTDPGEAATSPSSPTTSSAAPTEASPNEPTDQTTDQPAAAVRVPADFPLADGLPDRNGDGTPVEVSAKAPFDDFELCGETAWSTTGEHPVADAAGAAYAGEAEDFRSRTLALYPDADAAAAALDTLVTALEECDDAEVGGTVQAYDEVDIPLPEGVEDGATIQHRFAGEQGGFDVGLEVLELFRVGNALYLASYYGEANGSPRTVRGYLDFVTESSAPVVRAMRAFTEA</sequence>
<name>A0ABP9PM19_9ACTN</name>